<dbReference type="EMBL" id="BSYR01000030">
    <property type="protein sequence ID" value="GMI97788.1"/>
    <property type="molecule type" value="Genomic_DNA"/>
</dbReference>
<keyword evidence="5 6" id="KW-0732">Signal</keyword>
<protein>
    <recommendedName>
        <fullName evidence="6">S-protein homolog</fullName>
    </recommendedName>
</protein>
<evidence type="ECO:0000313" key="7">
    <source>
        <dbReference type="EMBL" id="GMI97788.1"/>
    </source>
</evidence>
<comment type="subcellular location">
    <subcellularLocation>
        <location evidence="1 6">Secreted</location>
    </subcellularLocation>
</comment>
<feature type="chain" id="PRO_5041019209" description="S-protein homolog" evidence="6">
    <location>
        <begin position="25"/>
        <end position="130"/>
    </location>
</feature>
<organism evidence="7 8">
    <name type="scientific">Hibiscus trionum</name>
    <name type="common">Flower of an hour</name>
    <dbReference type="NCBI Taxonomy" id="183268"/>
    <lineage>
        <taxon>Eukaryota</taxon>
        <taxon>Viridiplantae</taxon>
        <taxon>Streptophyta</taxon>
        <taxon>Embryophyta</taxon>
        <taxon>Tracheophyta</taxon>
        <taxon>Spermatophyta</taxon>
        <taxon>Magnoliopsida</taxon>
        <taxon>eudicotyledons</taxon>
        <taxon>Gunneridae</taxon>
        <taxon>Pentapetalae</taxon>
        <taxon>rosids</taxon>
        <taxon>malvids</taxon>
        <taxon>Malvales</taxon>
        <taxon>Malvaceae</taxon>
        <taxon>Malvoideae</taxon>
        <taxon>Hibiscus</taxon>
    </lineage>
</organism>
<gene>
    <name evidence="7" type="ORF">HRI_003448100</name>
</gene>
<evidence type="ECO:0000256" key="1">
    <source>
        <dbReference type="ARBA" id="ARBA00004613"/>
    </source>
</evidence>
<keyword evidence="4 6" id="KW-0964">Secreted</keyword>
<feature type="signal peptide" evidence="6">
    <location>
        <begin position="1"/>
        <end position="24"/>
    </location>
</feature>
<evidence type="ECO:0000313" key="8">
    <source>
        <dbReference type="Proteomes" id="UP001165190"/>
    </source>
</evidence>
<dbReference type="AlphaFoldDB" id="A0A9W7MDP5"/>
<name>A0A9W7MDP5_HIBTR</name>
<evidence type="ECO:0000256" key="4">
    <source>
        <dbReference type="ARBA" id="ARBA00022525"/>
    </source>
</evidence>
<keyword evidence="8" id="KW-1185">Reference proteome</keyword>
<dbReference type="PANTHER" id="PTHR31232:SF43">
    <property type="entry name" value="S-PROTEIN HOMOLOG 29-RELATED"/>
    <property type="match status" value="1"/>
</dbReference>
<proteinExistence type="inferred from homology"/>
<evidence type="ECO:0000256" key="2">
    <source>
        <dbReference type="ARBA" id="ARBA00005581"/>
    </source>
</evidence>
<evidence type="ECO:0000256" key="3">
    <source>
        <dbReference type="ARBA" id="ARBA00022471"/>
    </source>
</evidence>
<dbReference type="Proteomes" id="UP001165190">
    <property type="component" value="Unassembled WGS sequence"/>
</dbReference>
<evidence type="ECO:0000256" key="5">
    <source>
        <dbReference type="ARBA" id="ARBA00022729"/>
    </source>
</evidence>
<dbReference type="OrthoDB" id="1900999at2759"/>
<sequence>MSFPAKNSSLSVVFFMLLLTWGDGVSVQIVNKISKDTELMVQCESGDDKLGKITIPFGKSWDFEFRPHIWGNTLFFCKFSWPGEVKRFDIYDGRRDSPCTDVCEWRITREGPCTNIYSIDPDYFYCFPWE</sequence>
<evidence type="ECO:0000256" key="6">
    <source>
        <dbReference type="RuleBase" id="RU367044"/>
    </source>
</evidence>
<dbReference type="PANTHER" id="PTHR31232">
    <property type="match status" value="1"/>
</dbReference>
<keyword evidence="3 6" id="KW-0713">Self-incompatibility</keyword>
<accession>A0A9W7MDP5</accession>
<comment type="similarity">
    <text evidence="2 6">Belongs to the plant self-incompatibility (S1) protein family.</text>
</comment>
<dbReference type="GO" id="GO:0060320">
    <property type="term" value="P:rejection of self pollen"/>
    <property type="evidence" value="ECO:0007669"/>
    <property type="project" value="UniProtKB-KW"/>
</dbReference>
<dbReference type="Pfam" id="PF05938">
    <property type="entry name" value="Self-incomp_S1"/>
    <property type="match status" value="1"/>
</dbReference>
<comment type="caution">
    <text evidence="7">The sequence shown here is derived from an EMBL/GenBank/DDBJ whole genome shotgun (WGS) entry which is preliminary data.</text>
</comment>
<reference evidence="7" key="1">
    <citation type="submission" date="2023-05" db="EMBL/GenBank/DDBJ databases">
        <title>Genome and transcriptome analyses reveal genes involved in the formation of fine ridges on petal epidermal cells in Hibiscus trionum.</title>
        <authorList>
            <person name="Koshimizu S."/>
            <person name="Masuda S."/>
            <person name="Ishii T."/>
            <person name="Shirasu K."/>
            <person name="Hoshino A."/>
            <person name="Arita M."/>
        </authorList>
    </citation>
    <scope>NUCLEOTIDE SEQUENCE</scope>
    <source>
        <strain evidence="7">Hamamatsu line</strain>
    </source>
</reference>
<dbReference type="GO" id="GO:0005576">
    <property type="term" value="C:extracellular region"/>
    <property type="evidence" value="ECO:0007669"/>
    <property type="project" value="UniProtKB-SubCell"/>
</dbReference>
<dbReference type="InterPro" id="IPR010264">
    <property type="entry name" value="Self-incomp_S1"/>
</dbReference>